<organism evidence="2 3">
    <name type="scientific">Ancylobacter pratisalsi</name>
    <dbReference type="NCBI Taxonomy" id="1745854"/>
    <lineage>
        <taxon>Bacteria</taxon>
        <taxon>Pseudomonadati</taxon>
        <taxon>Pseudomonadota</taxon>
        <taxon>Alphaproteobacteria</taxon>
        <taxon>Hyphomicrobiales</taxon>
        <taxon>Xanthobacteraceae</taxon>
        <taxon>Ancylobacter</taxon>
    </lineage>
</organism>
<protein>
    <recommendedName>
        <fullName evidence="4">Lectin-like protein BA14k</fullName>
    </recommendedName>
</protein>
<proteinExistence type="predicted"/>
<reference evidence="2 3" key="1">
    <citation type="submission" date="2020-02" db="EMBL/GenBank/DDBJ databases">
        <authorList>
            <person name="Li G."/>
        </authorList>
    </citation>
    <scope>NUCLEOTIDE SEQUENCE [LARGE SCALE GENOMIC DNA]</scope>
    <source>
        <strain evidence="2 3">DSM 102029</strain>
    </source>
</reference>
<feature type="chain" id="PRO_5026866985" description="Lectin-like protein BA14k" evidence="1">
    <location>
        <begin position="31"/>
        <end position="126"/>
    </location>
</feature>
<accession>A0A6P1YNN3</accession>
<feature type="signal peptide" evidence="1">
    <location>
        <begin position="1"/>
        <end position="30"/>
    </location>
</feature>
<dbReference type="AlphaFoldDB" id="A0A6P1YNN3"/>
<sequence>MFHFAKPAKIAALALAAVALATSLPTPSQAGNNTGAAIAAGVVGGLVVGGLAAAAANNNYYAPPPPPPAYGPGYGRGGYGPGYVPAAGPGYYGPVYNYRRPRCLTQTQTFYNRWGRPYYRDVEVCR</sequence>
<dbReference type="KEGG" id="apra:G3A50_16135"/>
<keyword evidence="1" id="KW-0732">Signal</keyword>
<dbReference type="EMBL" id="CP048630">
    <property type="protein sequence ID" value="QIB35067.1"/>
    <property type="molecule type" value="Genomic_DNA"/>
</dbReference>
<evidence type="ECO:0000256" key="1">
    <source>
        <dbReference type="SAM" id="SignalP"/>
    </source>
</evidence>
<evidence type="ECO:0008006" key="4">
    <source>
        <dbReference type="Google" id="ProtNLM"/>
    </source>
</evidence>
<name>A0A6P1YNN3_9HYPH</name>
<dbReference type="Proteomes" id="UP000464751">
    <property type="component" value="Chromosome"/>
</dbReference>
<dbReference type="RefSeq" id="WP_163076212.1">
    <property type="nucleotide sequence ID" value="NZ_CP048630.1"/>
</dbReference>
<keyword evidence="3" id="KW-1185">Reference proteome</keyword>
<evidence type="ECO:0000313" key="3">
    <source>
        <dbReference type="Proteomes" id="UP000464751"/>
    </source>
</evidence>
<gene>
    <name evidence="2" type="ORF">G3A50_16135</name>
</gene>
<evidence type="ECO:0000313" key="2">
    <source>
        <dbReference type="EMBL" id="QIB35067.1"/>
    </source>
</evidence>